<dbReference type="PROSITE" id="PS51724">
    <property type="entry name" value="SPOR"/>
    <property type="match status" value="1"/>
</dbReference>
<dbReference type="Pfam" id="PF05036">
    <property type="entry name" value="SPOR"/>
    <property type="match status" value="1"/>
</dbReference>
<reference evidence="4 5" key="1">
    <citation type="submission" date="2020-04" db="EMBL/GenBank/DDBJ databases">
        <title>Ferrimonas sp. S7 isolated from sea water.</title>
        <authorList>
            <person name="Bae S.S."/>
            <person name="Baek K."/>
        </authorList>
    </citation>
    <scope>NUCLEOTIDE SEQUENCE [LARGE SCALE GENOMIC DNA]</scope>
    <source>
        <strain evidence="4 5">S7</strain>
    </source>
</reference>
<organism evidence="4 5">
    <name type="scientific">Ferrimonas lipolytica</name>
    <dbReference type="NCBI Taxonomy" id="2724191"/>
    <lineage>
        <taxon>Bacteria</taxon>
        <taxon>Pseudomonadati</taxon>
        <taxon>Pseudomonadota</taxon>
        <taxon>Gammaproteobacteria</taxon>
        <taxon>Alteromonadales</taxon>
        <taxon>Ferrimonadaceae</taxon>
        <taxon>Ferrimonas</taxon>
    </lineage>
</organism>
<dbReference type="InterPro" id="IPR052521">
    <property type="entry name" value="Cell_div_SPOR-domain"/>
</dbReference>
<dbReference type="AlphaFoldDB" id="A0A6H1UFZ0"/>
<protein>
    <submittedName>
        <fullName evidence="4">Sporulation protein</fullName>
    </submittedName>
</protein>
<feature type="compositionally biased region" description="Basic residues" evidence="1">
    <location>
        <begin position="11"/>
        <end position="25"/>
    </location>
</feature>
<accession>A0A6H1UFZ0</accession>
<feature type="domain" description="SPOR" evidence="3">
    <location>
        <begin position="106"/>
        <end position="187"/>
    </location>
</feature>
<dbReference type="Proteomes" id="UP000501602">
    <property type="component" value="Chromosome"/>
</dbReference>
<feature type="transmembrane region" description="Helical" evidence="2">
    <location>
        <begin position="29"/>
        <end position="49"/>
    </location>
</feature>
<proteinExistence type="predicted"/>
<dbReference type="GO" id="GO:0042834">
    <property type="term" value="F:peptidoglycan binding"/>
    <property type="evidence" value="ECO:0007669"/>
    <property type="project" value="InterPro"/>
</dbReference>
<feature type="region of interest" description="Disordered" evidence="1">
    <location>
        <begin position="1"/>
        <end position="25"/>
    </location>
</feature>
<sequence>MAKDYAGNRSTGRRGAKPRRGKQPAKKPFPWVIALTAALLVSLFGYGLLSIQGASEQTAAEDVVEAEPKKAKPKPQKPLPEAPEKNRWEYEKALPEKTVEIDVEQQKSAGPYQMQCGSFRTQDQADRMKATIALSAGHESQVRRTTGKNGVWFRVVLGPIDSKRTGEAMRHDIQRAGINGCQMWKWTD</sequence>
<keyword evidence="2" id="KW-0812">Transmembrane</keyword>
<dbReference type="EMBL" id="CP051180">
    <property type="protein sequence ID" value="QIZ77964.1"/>
    <property type="molecule type" value="Genomic_DNA"/>
</dbReference>
<feature type="region of interest" description="Disordered" evidence="1">
    <location>
        <begin position="62"/>
        <end position="87"/>
    </location>
</feature>
<dbReference type="InterPro" id="IPR007730">
    <property type="entry name" value="SPOR-like_dom"/>
</dbReference>
<dbReference type="SUPFAM" id="SSF110997">
    <property type="entry name" value="Sporulation related repeat"/>
    <property type="match status" value="1"/>
</dbReference>
<dbReference type="RefSeq" id="WP_168661463.1">
    <property type="nucleotide sequence ID" value="NZ_CP051180.1"/>
</dbReference>
<dbReference type="InterPro" id="IPR036680">
    <property type="entry name" value="SPOR-like_sf"/>
</dbReference>
<name>A0A6H1UFZ0_9GAMM</name>
<dbReference type="KEGG" id="fes:HER31_14310"/>
<evidence type="ECO:0000259" key="3">
    <source>
        <dbReference type="PROSITE" id="PS51724"/>
    </source>
</evidence>
<keyword evidence="2" id="KW-0472">Membrane</keyword>
<dbReference type="PANTHER" id="PTHR38687:SF2">
    <property type="entry name" value="CELL DIVISION PROTEIN FTSN"/>
    <property type="match status" value="1"/>
</dbReference>
<evidence type="ECO:0000256" key="1">
    <source>
        <dbReference type="SAM" id="MobiDB-lite"/>
    </source>
</evidence>
<keyword evidence="5" id="KW-1185">Reference proteome</keyword>
<dbReference type="Gene3D" id="3.30.70.1070">
    <property type="entry name" value="Sporulation related repeat"/>
    <property type="match status" value="1"/>
</dbReference>
<keyword evidence="2" id="KW-1133">Transmembrane helix</keyword>
<evidence type="ECO:0000313" key="4">
    <source>
        <dbReference type="EMBL" id="QIZ77964.1"/>
    </source>
</evidence>
<evidence type="ECO:0000256" key="2">
    <source>
        <dbReference type="SAM" id="Phobius"/>
    </source>
</evidence>
<gene>
    <name evidence="4" type="ORF">HER31_14310</name>
</gene>
<evidence type="ECO:0000313" key="5">
    <source>
        <dbReference type="Proteomes" id="UP000501602"/>
    </source>
</evidence>
<dbReference type="PANTHER" id="PTHR38687">
    <property type="entry name" value="CELL DIVISION PROTEIN DEDD-RELATED"/>
    <property type="match status" value="1"/>
</dbReference>